<keyword evidence="11 20" id="KW-0460">Magnesium</keyword>
<dbReference type="NCBIfam" id="TIGR01173">
    <property type="entry name" value="glmU"/>
    <property type="match status" value="1"/>
</dbReference>
<dbReference type="RefSeq" id="WP_303678524.1">
    <property type="nucleotide sequence ID" value="NZ_CALTYI010000001.1"/>
</dbReference>
<keyword evidence="6 20" id="KW-0963">Cytoplasm</keyword>
<comment type="subcellular location">
    <subcellularLocation>
        <location evidence="1 20">Cytoplasm</location>
    </subcellularLocation>
</comment>
<comment type="catalytic activity">
    <reaction evidence="18 20">
        <text>N-acetyl-alpha-D-glucosamine 1-phosphate + UTP + H(+) = UDP-N-acetyl-alpha-D-glucosamine + diphosphate</text>
        <dbReference type="Rhea" id="RHEA:13509"/>
        <dbReference type="ChEBI" id="CHEBI:15378"/>
        <dbReference type="ChEBI" id="CHEBI:33019"/>
        <dbReference type="ChEBI" id="CHEBI:46398"/>
        <dbReference type="ChEBI" id="CHEBI:57705"/>
        <dbReference type="ChEBI" id="CHEBI:57776"/>
        <dbReference type="EC" id="2.7.7.23"/>
    </reaction>
</comment>
<dbReference type="GO" id="GO:0005737">
    <property type="term" value="C:cytoplasm"/>
    <property type="evidence" value="ECO:0007669"/>
    <property type="project" value="UniProtKB-SubCell"/>
</dbReference>
<comment type="caution">
    <text evidence="22">The sequence shown here is derived from an EMBL/GenBank/DDBJ whole genome shotgun (WGS) entry which is preliminary data.</text>
</comment>
<keyword evidence="9 20" id="KW-0479">Metal-binding</keyword>
<evidence type="ECO:0000256" key="2">
    <source>
        <dbReference type="ARBA" id="ARBA00005166"/>
    </source>
</evidence>
<dbReference type="GO" id="GO:0016020">
    <property type="term" value="C:membrane"/>
    <property type="evidence" value="ECO:0007669"/>
    <property type="project" value="GOC"/>
</dbReference>
<dbReference type="GO" id="GO:0003977">
    <property type="term" value="F:UDP-N-acetylglucosamine diphosphorylase activity"/>
    <property type="evidence" value="ECO:0007669"/>
    <property type="project" value="UniProtKB-UniRule"/>
</dbReference>
<keyword evidence="15 20" id="KW-0012">Acyltransferase</keyword>
<dbReference type="InterPro" id="IPR029044">
    <property type="entry name" value="Nucleotide-diphossugar_trans"/>
</dbReference>
<feature type="region of interest" description="Pyrophosphorylase" evidence="20">
    <location>
        <begin position="1"/>
        <end position="244"/>
    </location>
</feature>
<keyword evidence="16 20" id="KW-0961">Cell wall biogenesis/degradation</keyword>
<evidence type="ECO:0000313" key="22">
    <source>
        <dbReference type="EMBL" id="PZP89674.1"/>
    </source>
</evidence>
<evidence type="ECO:0000256" key="3">
    <source>
        <dbReference type="ARBA" id="ARBA00005208"/>
    </source>
</evidence>
<dbReference type="GO" id="GO:0009252">
    <property type="term" value="P:peptidoglycan biosynthetic process"/>
    <property type="evidence" value="ECO:0007669"/>
    <property type="project" value="UniProtKB-UniRule"/>
</dbReference>
<feature type="active site" description="Proton acceptor" evidence="20">
    <location>
        <position position="377"/>
    </location>
</feature>
<keyword evidence="7 20" id="KW-0808">Transferase</keyword>
<comment type="pathway">
    <text evidence="2 20">Nucleotide-sugar biosynthesis; UDP-N-acetyl-alpha-D-glucosamine biosynthesis; N-acetyl-alpha-D-glucosamine 1-phosphate from alpha-D-glucosamine 6-phosphate (route II): step 2/2.</text>
</comment>
<evidence type="ECO:0000256" key="19">
    <source>
        <dbReference type="ARBA" id="ARBA00049628"/>
    </source>
</evidence>
<dbReference type="Pfam" id="PF00483">
    <property type="entry name" value="NTP_transferase"/>
    <property type="match status" value="1"/>
</dbReference>
<dbReference type="HAMAP" id="MF_01631">
    <property type="entry name" value="GlmU"/>
    <property type="match status" value="1"/>
</dbReference>
<evidence type="ECO:0000256" key="6">
    <source>
        <dbReference type="ARBA" id="ARBA00022490"/>
    </source>
</evidence>
<evidence type="ECO:0000256" key="4">
    <source>
        <dbReference type="ARBA" id="ARBA00007707"/>
    </source>
</evidence>
<evidence type="ECO:0000256" key="10">
    <source>
        <dbReference type="ARBA" id="ARBA00022737"/>
    </source>
</evidence>
<comment type="cofactor">
    <cofactor evidence="20">
        <name>Mg(2+)</name>
        <dbReference type="ChEBI" id="CHEBI:18420"/>
    </cofactor>
    <text evidence="20">Binds 1 Mg(2+) ion per subunit.</text>
</comment>
<evidence type="ECO:0000256" key="5">
    <source>
        <dbReference type="ARBA" id="ARBA00007947"/>
    </source>
</evidence>
<dbReference type="InterPro" id="IPR038009">
    <property type="entry name" value="GlmU_C_LbH"/>
</dbReference>
<keyword evidence="10 20" id="KW-0677">Repeat</keyword>
<proteinExistence type="inferred from homology"/>
<dbReference type="EMBL" id="QFOZ01000001">
    <property type="protein sequence ID" value="PZP89674.1"/>
    <property type="molecule type" value="Genomic_DNA"/>
</dbReference>
<evidence type="ECO:0000256" key="8">
    <source>
        <dbReference type="ARBA" id="ARBA00022695"/>
    </source>
</evidence>
<dbReference type="CDD" id="cd02540">
    <property type="entry name" value="GT2_GlmU_N_bac"/>
    <property type="match status" value="1"/>
</dbReference>
<dbReference type="PANTHER" id="PTHR43584">
    <property type="entry name" value="NUCLEOTIDYL TRANSFERASE"/>
    <property type="match status" value="1"/>
</dbReference>
<evidence type="ECO:0000313" key="23">
    <source>
        <dbReference type="Proteomes" id="UP000248606"/>
    </source>
</evidence>
<feature type="region of interest" description="Linker" evidence="20">
    <location>
        <begin position="245"/>
        <end position="265"/>
    </location>
</feature>
<name>A0A2W5IHC6_9ACTN</name>
<feature type="binding site" evidence="20">
    <location>
        <position position="347"/>
    </location>
    <ligand>
        <name>UDP-N-acetyl-alpha-D-glucosamine</name>
        <dbReference type="ChEBI" id="CHEBI:57705"/>
    </ligand>
</feature>
<protein>
    <recommendedName>
        <fullName evidence="20">Bifunctional protein GlmU</fullName>
    </recommendedName>
    <domain>
        <recommendedName>
            <fullName evidence="20">UDP-N-acetylglucosamine pyrophosphorylase</fullName>
            <ecNumber evidence="20">2.7.7.23</ecNumber>
        </recommendedName>
        <alternativeName>
            <fullName evidence="20">N-acetylglucosamine-1-phosphate uridyltransferase</fullName>
        </alternativeName>
    </domain>
    <domain>
        <recommendedName>
            <fullName evidence="20">Glucosamine-1-phosphate N-acetyltransferase</fullName>
            <ecNumber evidence="20">2.3.1.157</ecNumber>
        </recommendedName>
    </domain>
</protein>
<dbReference type="Pfam" id="PF14602">
    <property type="entry name" value="Hexapep_2"/>
    <property type="match status" value="1"/>
</dbReference>
<feature type="binding site" evidence="20">
    <location>
        <position position="85"/>
    </location>
    <ligand>
        <name>UDP-N-acetyl-alpha-D-glucosamine</name>
        <dbReference type="ChEBI" id="CHEBI:57705"/>
    </ligand>
</feature>
<feature type="binding site" evidence="20">
    <location>
        <position position="391"/>
    </location>
    <ligand>
        <name>UDP-N-acetyl-alpha-D-glucosamine</name>
        <dbReference type="ChEBI" id="CHEBI:57705"/>
    </ligand>
</feature>
<dbReference type="EC" id="2.3.1.157" evidence="20"/>
<evidence type="ECO:0000256" key="1">
    <source>
        <dbReference type="ARBA" id="ARBA00004496"/>
    </source>
</evidence>
<organism evidence="22 23">
    <name type="scientific">Lawsonella clevelandensis</name>
    <dbReference type="NCBI Taxonomy" id="1528099"/>
    <lineage>
        <taxon>Bacteria</taxon>
        <taxon>Bacillati</taxon>
        <taxon>Actinomycetota</taxon>
        <taxon>Actinomycetes</taxon>
        <taxon>Mycobacteriales</taxon>
        <taxon>Lawsonellaceae</taxon>
        <taxon>Lawsonella</taxon>
    </lineage>
</organism>
<feature type="binding site" evidence="20">
    <location>
        <position position="242"/>
    </location>
    <ligand>
        <name>Mg(2+)</name>
        <dbReference type="ChEBI" id="CHEBI:18420"/>
    </ligand>
</feature>
<comment type="function">
    <text evidence="19 20">Catalyzes the last two sequential reactions in the de novo biosynthetic pathway for UDP-N-acetylglucosamine (UDP-GlcNAc). The C-terminal domain catalyzes the transfer of acetyl group from acetyl coenzyme A to glucosamine-1-phosphate (GlcN-1-P) to produce N-acetylglucosamine-1-phosphate (GlcNAc-1-P), which is converted into UDP-GlcNAc by the transfer of uridine 5-monophosphate (from uridine 5-triphosphate), a reaction catalyzed by the N-terminal domain.</text>
</comment>
<keyword evidence="8 20" id="KW-0548">Nucleotidyltransferase</keyword>
<feature type="binding site" evidence="20">
    <location>
        <position position="154"/>
    </location>
    <ligand>
        <name>UDP-N-acetyl-alpha-D-glucosamine</name>
        <dbReference type="ChEBI" id="CHEBI:57705"/>
    </ligand>
</feature>
<comment type="similarity">
    <text evidence="5 20">In the N-terminal section; belongs to the N-acetylglucosamine-1-phosphate uridyltransferase family.</text>
</comment>
<feature type="binding site" evidence="20">
    <location>
        <position position="394"/>
    </location>
    <ligand>
        <name>acetyl-CoA</name>
        <dbReference type="ChEBI" id="CHEBI:57288"/>
    </ligand>
</feature>
<dbReference type="AlphaFoldDB" id="A0A2W5IHC6"/>
<evidence type="ECO:0000256" key="13">
    <source>
        <dbReference type="ARBA" id="ARBA00022984"/>
    </source>
</evidence>
<sequence>MSKTAASPITVIILAAGLGTRMKSSTPKMLHSLCGRTMLEHALHAAAGVSPDNIVVVTGHQRERVQQAVRHSAGDLGCPVLTAVQEEQNGTGHAVMCGLSVLPEDFTGTILVTTSDVPLLDSATLHDLVNVHDQHPRPAVTVLTATVPNPTGYGRIVRNASGEVLSIVEEADANEDEKAITEVNSGVYAFDAAQLHRSLELLDTNNEQGELYLTDVVSIARQADRPVRAHHLDDAFTVAGVNNRVQLADVSAEMNRRILVHWMLEGVTIIDPATTWIDVDVELAHDVTILPGCQLHGHTTVGEGSTLGPDCSLTNVTIGCNASVVRAHGSDSVIGDGATVGPWAYLRPGTHLGTDSKMGTFTEMKNATIGEGTKVPHLTYVGDATVGDYSNIGASSVFVNYDGVNKHHTTIGSHVRMGSDTMYVAPVTVGDGVYSGAGTVIRHDVPAGALTYSDAPQRIVNDWVLHHRPGTAAAEAAAKAQEDAQKDTQKKY</sequence>
<keyword evidence="13 20" id="KW-0573">Peptidoglycan synthesis</keyword>
<comment type="subunit">
    <text evidence="20">Homotrimer.</text>
</comment>
<evidence type="ECO:0000256" key="20">
    <source>
        <dbReference type="HAMAP-Rule" id="MF_01631"/>
    </source>
</evidence>
<evidence type="ECO:0000256" key="12">
    <source>
        <dbReference type="ARBA" id="ARBA00022960"/>
    </source>
</evidence>
<evidence type="ECO:0000256" key="15">
    <source>
        <dbReference type="ARBA" id="ARBA00023315"/>
    </source>
</evidence>
<dbReference type="Gene3D" id="2.160.10.10">
    <property type="entry name" value="Hexapeptide repeat proteins"/>
    <property type="match status" value="1"/>
</dbReference>
<feature type="binding site" evidence="20">
    <location>
        <begin position="14"/>
        <end position="17"/>
    </location>
    <ligand>
        <name>UDP-N-acetyl-alpha-D-glucosamine</name>
        <dbReference type="ChEBI" id="CHEBI:57705"/>
    </ligand>
</feature>
<comment type="catalytic activity">
    <reaction evidence="17 20">
        <text>alpha-D-glucosamine 1-phosphate + acetyl-CoA = N-acetyl-alpha-D-glucosamine 1-phosphate + CoA + H(+)</text>
        <dbReference type="Rhea" id="RHEA:13725"/>
        <dbReference type="ChEBI" id="CHEBI:15378"/>
        <dbReference type="ChEBI" id="CHEBI:57287"/>
        <dbReference type="ChEBI" id="CHEBI:57288"/>
        <dbReference type="ChEBI" id="CHEBI:57776"/>
        <dbReference type="ChEBI" id="CHEBI:58516"/>
        <dbReference type="EC" id="2.3.1.157"/>
    </reaction>
</comment>
<dbReference type="NCBIfam" id="NF010932">
    <property type="entry name" value="PRK14352.1"/>
    <property type="match status" value="1"/>
</dbReference>
<feature type="binding site" evidence="20">
    <location>
        <position position="380"/>
    </location>
    <ligand>
        <name>UDP-N-acetyl-alpha-D-glucosamine</name>
        <dbReference type="ChEBI" id="CHEBI:57705"/>
    </ligand>
</feature>
<reference evidence="22 23" key="1">
    <citation type="submission" date="2017-08" db="EMBL/GenBank/DDBJ databases">
        <title>Infants hospitalized years apart are colonized by the same room-sourced microbial strains.</title>
        <authorList>
            <person name="Brooks B."/>
            <person name="Olm M.R."/>
            <person name="Firek B.A."/>
            <person name="Baker R."/>
            <person name="Thomas B.C."/>
            <person name="Morowitz M.J."/>
            <person name="Banfield J.F."/>
        </authorList>
    </citation>
    <scope>NUCLEOTIDE SEQUENCE [LARGE SCALE GENOMIC DNA]</scope>
    <source>
        <strain evidence="22">S2_006_000_R1_57</strain>
    </source>
</reference>
<dbReference type="UniPathway" id="UPA00973"/>
<dbReference type="GO" id="GO:0000902">
    <property type="term" value="P:cell morphogenesis"/>
    <property type="evidence" value="ECO:0007669"/>
    <property type="project" value="UniProtKB-UniRule"/>
</dbReference>
<dbReference type="GO" id="GO:0071555">
    <property type="term" value="P:cell wall organization"/>
    <property type="evidence" value="ECO:0007669"/>
    <property type="project" value="UniProtKB-KW"/>
</dbReference>
<feature type="binding site" evidence="20">
    <location>
        <position position="169"/>
    </location>
    <ligand>
        <name>UDP-N-acetyl-alpha-D-glucosamine</name>
        <dbReference type="ChEBI" id="CHEBI:57705"/>
    </ligand>
</feature>
<comment type="similarity">
    <text evidence="4 20">In the C-terminal section; belongs to the transferase hexapeptide repeat family.</text>
</comment>
<gene>
    <name evidence="20 22" type="primary">glmU</name>
    <name evidence="22" type="ORF">DI579_00385</name>
</gene>
<dbReference type="InterPro" id="IPR001451">
    <property type="entry name" value="Hexapep"/>
</dbReference>
<evidence type="ECO:0000259" key="21">
    <source>
        <dbReference type="Pfam" id="PF00483"/>
    </source>
</evidence>
<dbReference type="GO" id="GO:0000287">
    <property type="term" value="F:magnesium ion binding"/>
    <property type="evidence" value="ECO:0007669"/>
    <property type="project" value="UniProtKB-UniRule"/>
</dbReference>
<feature type="region of interest" description="N-acetyltransferase" evidence="20">
    <location>
        <begin position="266"/>
        <end position="492"/>
    </location>
</feature>
<comment type="caution">
    <text evidence="20">Lacks conserved residue(s) required for the propagation of feature annotation.</text>
</comment>
<evidence type="ECO:0000256" key="7">
    <source>
        <dbReference type="ARBA" id="ARBA00022679"/>
    </source>
</evidence>
<comment type="pathway">
    <text evidence="20">Bacterial outer membrane biogenesis; LPS lipid A biosynthesis.</text>
</comment>
<dbReference type="GO" id="GO:0009245">
    <property type="term" value="P:lipid A biosynthetic process"/>
    <property type="evidence" value="ECO:0007669"/>
    <property type="project" value="UniProtKB-UniRule"/>
</dbReference>
<evidence type="ECO:0000256" key="16">
    <source>
        <dbReference type="ARBA" id="ARBA00023316"/>
    </source>
</evidence>
<dbReference type="InterPro" id="IPR050065">
    <property type="entry name" value="GlmU-like"/>
</dbReference>
<dbReference type="Gene3D" id="3.90.550.10">
    <property type="entry name" value="Spore Coat Polysaccharide Biosynthesis Protein SpsA, Chain A"/>
    <property type="match status" value="1"/>
</dbReference>
<evidence type="ECO:0000256" key="11">
    <source>
        <dbReference type="ARBA" id="ARBA00022842"/>
    </source>
</evidence>
<feature type="binding site" evidence="20">
    <location>
        <begin position="400"/>
        <end position="401"/>
    </location>
    <ligand>
        <name>acetyl-CoA</name>
        <dbReference type="ChEBI" id="CHEBI:57288"/>
    </ligand>
</feature>
<evidence type="ECO:0000256" key="9">
    <source>
        <dbReference type="ARBA" id="ARBA00022723"/>
    </source>
</evidence>
<feature type="binding site" evidence="20">
    <location>
        <position position="419"/>
    </location>
    <ligand>
        <name>acetyl-CoA</name>
        <dbReference type="ChEBI" id="CHEBI:57288"/>
    </ligand>
</feature>
<feature type="binding site" evidence="20">
    <location>
        <position position="365"/>
    </location>
    <ligand>
        <name>UDP-N-acetyl-alpha-D-glucosamine</name>
        <dbReference type="ChEBI" id="CHEBI:57705"/>
    </ligand>
</feature>
<dbReference type="Proteomes" id="UP000248606">
    <property type="component" value="Unassembled WGS sequence"/>
</dbReference>
<feature type="binding site" evidence="20">
    <location>
        <position position="242"/>
    </location>
    <ligand>
        <name>UDP-N-acetyl-alpha-D-glucosamine</name>
        <dbReference type="ChEBI" id="CHEBI:57705"/>
    </ligand>
</feature>
<keyword evidence="12 20" id="KW-0133">Cell shape</keyword>
<accession>A0A2W5IHC6</accession>
<feature type="binding site" evidence="20">
    <location>
        <position position="116"/>
    </location>
    <ligand>
        <name>Mg(2+)</name>
        <dbReference type="ChEBI" id="CHEBI:18420"/>
    </ligand>
</feature>
<dbReference type="EC" id="2.7.7.23" evidence="20"/>
<evidence type="ECO:0000256" key="18">
    <source>
        <dbReference type="ARBA" id="ARBA00048493"/>
    </source>
</evidence>
<evidence type="ECO:0000256" key="17">
    <source>
        <dbReference type="ARBA" id="ARBA00048247"/>
    </source>
</evidence>
<dbReference type="PANTHER" id="PTHR43584:SF3">
    <property type="entry name" value="BIFUNCTIONAL PROTEIN GLMU"/>
    <property type="match status" value="1"/>
</dbReference>
<feature type="domain" description="Nucleotidyl transferase" evidence="21">
    <location>
        <begin position="11"/>
        <end position="261"/>
    </location>
</feature>
<dbReference type="CDD" id="cd03353">
    <property type="entry name" value="LbH_GlmU_C"/>
    <property type="match status" value="1"/>
</dbReference>
<dbReference type="SUPFAM" id="SSF51161">
    <property type="entry name" value="Trimeric LpxA-like enzymes"/>
    <property type="match status" value="1"/>
</dbReference>
<dbReference type="InterPro" id="IPR011004">
    <property type="entry name" value="Trimer_LpxA-like_sf"/>
</dbReference>
<dbReference type="GO" id="GO:0006048">
    <property type="term" value="P:UDP-N-acetylglucosamine biosynthetic process"/>
    <property type="evidence" value="ECO:0007669"/>
    <property type="project" value="UniProtKB-UniPathway"/>
</dbReference>
<feature type="binding site" evidence="20">
    <location>
        <position position="28"/>
    </location>
    <ligand>
        <name>UDP-N-acetyl-alpha-D-glucosamine</name>
        <dbReference type="ChEBI" id="CHEBI:57705"/>
    </ligand>
</feature>
<dbReference type="UniPathway" id="UPA00113">
    <property type="reaction ID" value="UER00532"/>
</dbReference>
<feature type="binding site" evidence="20">
    <location>
        <begin position="90"/>
        <end position="91"/>
    </location>
    <ligand>
        <name>UDP-N-acetyl-alpha-D-glucosamine</name>
        <dbReference type="ChEBI" id="CHEBI:57705"/>
    </ligand>
</feature>
<evidence type="ECO:0000256" key="14">
    <source>
        <dbReference type="ARBA" id="ARBA00023268"/>
    </source>
</evidence>
<comment type="pathway">
    <text evidence="3 20">Nucleotide-sugar biosynthesis; UDP-N-acetyl-alpha-D-glucosamine biosynthesis; UDP-N-acetyl-alpha-D-glucosamine from N-acetyl-alpha-D-glucosamine 1-phosphate: step 1/1.</text>
</comment>
<dbReference type="GO" id="GO:0008360">
    <property type="term" value="P:regulation of cell shape"/>
    <property type="evidence" value="ECO:0007669"/>
    <property type="project" value="UniProtKB-KW"/>
</dbReference>
<dbReference type="SUPFAM" id="SSF53448">
    <property type="entry name" value="Nucleotide-diphospho-sugar transferases"/>
    <property type="match status" value="1"/>
</dbReference>
<dbReference type="InterPro" id="IPR005882">
    <property type="entry name" value="Bifunctional_GlmU"/>
</dbReference>
<feature type="binding site" evidence="20">
    <location>
        <position position="437"/>
    </location>
    <ligand>
        <name>acetyl-CoA</name>
        <dbReference type="ChEBI" id="CHEBI:57288"/>
    </ligand>
</feature>
<dbReference type="InterPro" id="IPR005835">
    <property type="entry name" value="NTP_transferase_dom"/>
</dbReference>
<keyword evidence="14 20" id="KW-0511">Multifunctional enzyme</keyword>
<feature type="binding site" evidence="20">
    <location>
        <position position="184"/>
    </location>
    <ligand>
        <name>UDP-N-acetyl-alpha-D-glucosamine</name>
        <dbReference type="ChEBI" id="CHEBI:57705"/>
    </ligand>
</feature>
<dbReference type="GO" id="GO:0019134">
    <property type="term" value="F:glucosamine-1-phosphate N-acetyltransferase activity"/>
    <property type="evidence" value="ECO:0007669"/>
    <property type="project" value="UniProtKB-UniRule"/>
</dbReference>